<name>A0A319E8R8_ASPSB</name>
<sequence>MAASIMACGWHHPLELGSRLPITGSRTKSRNTSWSWVPTVWGTTRAIRRAAILKTYSKGNRVPTLPSSTPNGLWTMSLAQLTAFDKMSSTSQCVSRLPHSLAAISGPRAASHETTKTTNRRRIWDADLHLNHKALLGSMINSSWYRAETPTPSRLILFATLVCLIEHITRLLQLAQPLSTSCE</sequence>
<accession>A0A319E8R8</accession>
<reference evidence="1 2" key="1">
    <citation type="submission" date="2018-02" db="EMBL/GenBank/DDBJ databases">
        <title>The genomes of Aspergillus section Nigri reveals drivers in fungal speciation.</title>
        <authorList>
            <consortium name="DOE Joint Genome Institute"/>
            <person name="Vesth T.C."/>
            <person name="Nybo J."/>
            <person name="Theobald S."/>
            <person name="Brandl J."/>
            <person name="Frisvad J.C."/>
            <person name="Nielsen K.F."/>
            <person name="Lyhne E.K."/>
            <person name="Kogle M.E."/>
            <person name="Kuo A."/>
            <person name="Riley R."/>
            <person name="Clum A."/>
            <person name="Nolan M."/>
            <person name="Lipzen A."/>
            <person name="Salamov A."/>
            <person name="Henrissat B."/>
            <person name="Wiebenga A."/>
            <person name="De vries R.P."/>
            <person name="Grigoriev I.V."/>
            <person name="Mortensen U.H."/>
            <person name="Andersen M.R."/>
            <person name="Baker S.E."/>
        </authorList>
    </citation>
    <scope>NUCLEOTIDE SEQUENCE [LARGE SCALE GENOMIC DNA]</scope>
    <source>
        <strain evidence="1 2">CBS 121057</strain>
    </source>
</reference>
<organism evidence="1 2">
    <name type="scientific">Aspergillus sclerotiicarbonarius (strain CBS 121057 / IBT 28362)</name>
    <dbReference type="NCBI Taxonomy" id="1448318"/>
    <lineage>
        <taxon>Eukaryota</taxon>
        <taxon>Fungi</taxon>
        <taxon>Dikarya</taxon>
        <taxon>Ascomycota</taxon>
        <taxon>Pezizomycotina</taxon>
        <taxon>Eurotiomycetes</taxon>
        <taxon>Eurotiomycetidae</taxon>
        <taxon>Eurotiales</taxon>
        <taxon>Aspergillaceae</taxon>
        <taxon>Aspergillus</taxon>
        <taxon>Aspergillus subgen. Circumdati</taxon>
    </lineage>
</organism>
<dbReference type="AlphaFoldDB" id="A0A319E8R8"/>
<dbReference type="Proteomes" id="UP000248423">
    <property type="component" value="Unassembled WGS sequence"/>
</dbReference>
<evidence type="ECO:0000313" key="2">
    <source>
        <dbReference type="Proteomes" id="UP000248423"/>
    </source>
</evidence>
<dbReference type="VEuPathDB" id="FungiDB:BO78DRAFT_116497"/>
<keyword evidence="2" id="KW-1185">Reference proteome</keyword>
<evidence type="ECO:0000313" key="1">
    <source>
        <dbReference type="EMBL" id="PYI06527.1"/>
    </source>
</evidence>
<gene>
    <name evidence="1" type="ORF">BO78DRAFT_116497</name>
</gene>
<protein>
    <submittedName>
        <fullName evidence="1">Uncharacterized protein</fullName>
    </submittedName>
</protein>
<dbReference type="EMBL" id="KZ826349">
    <property type="protein sequence ID" value="PYI06527.1"/>
    <property type="molecule type" value="Genomic_DNA"/>
</dbReference>
<proteinExistence type="predicted"/>